<accession>A0A1A8TT33</accession>
<evidence type="ECO:0000313" key="2">
    <source>
        <dbReference type="Proteomes" id="UP000092544"/>
    </source>
</evidence>
<dbReference type="AlphaFoldDB" id="A0A1A8TT33"/>
<reference evidence="1 2" key="1">
    <citation type="submission" date="2016-06" db="EMBL/GenBank/DDBJ databases">
        <authorList>
            <person name="Kjaerup R.B."/>
            <person name="Dalgaard T.S."/>
            <person name="Juul-Madsen H.R."/>
        </authorList>
    </citation>
    <scope>NUCLEOTIDE SEQUENCE [LARGE SCALE GENOMIC DNA]</scope>
    <source>
        <strain evidence="1 2">CECT 8886</strain>
    </source>
</reference>
<organism evidence="1 2">
    <name type="scientific">Marinomonas spartinae</name>
    <dbReference type="NCBI Taxonomy" id="1792290"/>
    <lineage>
        <taxon>Bacteria</taxon>
        <taxon>Pseudomonadati</taxon>
        <taxon>Pseudomonadota</taxon>
        <taxon>Gammaproteobacteria</taxon>
        <taxon>Oceanospirillales</taxon>
        <taxon>Oceanospirillaceae</taxon>
        <taxon>Marinomonas</taxon>
    </lineage>
</organism>
<evidence type="ECO:0000313" key="1">
    <source>
        <dbReference type="EMBL" id="SBS37989.1"/>
    </source>
</evidence>
<dbReference type="Proteomes" id="UP000092544">
    <property type="component" value="Unassembled WGS sequence"/>
</dbReference>
<sequence>MFIFYHGMTLFTRILSIRQYSILRLHDLIRFQGNVFMPASVNYYSSPTEGNILSPQDKPH</sequence>
<protein>
    <submittedName>
        <fullName evidence="1">Uncharacterized protein</fullName>
    </submittedName>
</protein>
<dbReference type="EMBL" id="FLOB01000024">
    <property type="protein sequence ID" value="SBS37989.1"/>
    <property type="molecule type" value="Genomic_DNA"/>
</dbReference>
<gene>
    <name evidence="1" type="ORF">MSP8886_04348</name>
</gene>
<name>A0A1A8TT33_9GAMM</name>
<dbReference type="STRING" id="1792290.MSP8886_04348"/>
<proteinExistence type="predicted"/>
<keyword evidence="2" id="KW-1185">Reference proteome</keyword>